<name>A0A5M3WVL1_9ACTN</name>
<dbReference type="RefSeq" id="WP_281356348.1">
    <property type="nucleotide sequence ID" value="NZ_BAAAHL010000030.1"/>
</dbReference>
<dbReference type="Proteomes" id="UP000331127">
    <property type="component" value="Unassembled WGS sequence"/>
</dbReference>
<reference evidence="1 2" key="1">
    <citation type="submission" date="2019-10" db="EMBL/GenBank/DDBJ databases">
        <title>Whole genome shotgun sequence of Acrocarpospora macrocephala NBRC 16266.</title>
        <authorList>
            <person name="Ichikawa N."/>
            <person name="Kimura A."/>
            <person name="Kitahashi Y."/>
            <person name="Komaki H."/>
            <person name="Oguchi A."/>
        </authorList>
    </citation>
    <scope>NUCLEOTIDE SEQUENCE [LARGE SCALE GENOMIC DNA]</scope>
    <source>
        <strain evidence="1 2">NBRC 16266</strain>
    </source>
</reference>
<comment type="caution">
    <text evidence="1">The sequence shown here is derived from an EMBL/GenBank/DDBJ whole genome shotgun (WGS) entry which is preliminary data.</text>
</comment>
<gene>
    <name evidence="1" type="ORF">Amac_056260</name>
</gene>
<evidence type="ECO:0000313" key="1">
    <source>
        <dbReference type="EMBL" id="GES12029.1"/>
    </source>
</evidence>
<dbReference type="AlphaFoldDB" id="A0A5M3WVL1"/>
<sequence length="42" mass="4852">MDLDPDRPTFEGWLARLQARLSRKNIREKVVEMRAARGLPAS</sequence>
<keyword evidence="2" id="KW-1185">Reference proteome</keyword>
<evidence type="ECO:0000313" key="2">
    <source>
        <dbReference type="Proteomes" id="UP000331127"/>
    </source>
</evidence>
<accession>A0A5M3WVL1</accession>
<organism evidence="1 2">
    <name type="scientific">Acrocarpospora macrocephala</name>
    <dbReference type="NCBI Taxonomy" id="150177"/>
    <lineage>
        <taxon>Bacteria</taxon>
        <taxon>Bacillati</taxon>
        <taxon>Actinomycetota</taxon>
        <taxon>Actinomycetes</taxon>
        <taxon>Streptosporangiales</taxon>
        <taxon>Streptosporangiaceae</taxon>
        <taxon>Acrocarpospora</taxon>
    </lineage>
</organism>
<proteinExistence type="predicted"/>
<dbReference type="EMBL" id="BLAE01000034">
    <property type="protein sequence ID" value="GES12029.1"/>
    <property type="molecule type" value="Genomic_DNA"/>
</dbReference>
<protein>
    <submittedName>
        <fullName evidence="1">Uncharacterized protein</fullName>
    </submittedName>
</protein>